<dbReference type="EMBL" id="BMXI01000008">
    <property type="protein sequence ID" value="GHC54502.1"/>
    <property type="molecule type" value="Genomic_DNA"/>
</dbReference>
<dbReference type="Proteomes" id="UP000644507">
    <property type="component" value="Unassembled WGS sequence"/>
</dbReference>
<dbReference type="PANTHER" id="PTHR42736:SF1">
    <property type="entry name" value="PROTEIN-GLUTAMINE GAMMA-GLUTAMYLTRANSFERASE"/>
    <property type="match status" value="1"/>
</dbReference>
<name>A0A918WIF9_9BACT</name>
<dbReference type="InterPro" id="IPR038765">
    <property type="entry name" value="Papain-like_cys_pep_sf"/>
</dbReference>
<feature type="transmembrane region" description="Helical" evidence="1">
    <location>
        <begin position="62"/>
        <end position="90"/>
    </location>
</feature>
<dbReference type="SMART" id="SM00460">
    <property type="entry name" value="TGc"/>
    <property type="match status" value="1"/>
</dbReference>
<feature type="transmembrane region" description="Helical" evidence="1">
    <location>
        <begin position="15"/>
        <end position="41"/>
    </location>
</feature>
<feature type="transmembrane region" description="Helical" evidence="1">
    <location>
        <begin position="168"/>
        <end position="185"/>
    </location>
</feature>
<keyword evidence="4" id="KW-1185">Reference proteome</keyword>
<evidence type="ECO:0000259" key="2">
    <source>
        <dbReference type="SMART" id="SM00460"/>
    </source>
</evidence>
<comment type="caution">
    <text evidence="3">The sequence shown here is derived from an EMBL/GenBank/DDBJ whole genome shotgun (WGS) entry which is preliminary data.</text>
</comment>
<proteinExistence type="predicted"/>
<dbReference type="Pfam" id="PF01841">
    <property type="entry name" value="Transglut_core"/>
    <property type="match status" value="1"/>
</dbReference>
<feature type="transmembrane region" description="Helical" evidence="1">
    <location>
        <begin position="618"/>
        <end position="637"/>
    </location>
</feature>
<dbReference type="RefSeq" id="WP_189569920.1">
    <property type="nucleotide sequence ID" value="NZ_BMXI01000008.1"/>
</dbReference>
<keyword evidence="1" id="KW-1133">Transmembrane helix</keyword>
<evidence type="ECO:0000256" key="1">
    <source>
        <dbReference type="SAM" id="Phobius"/>
    </source>
</evidence>
<dbReference type="AlphaFoldDB" id="A0A918WIF9"/>
<accession>A0A918WIF9</accession>
<feature type="transmembrane region" description="Helical" evidence="1">
    <location>
        <begin position="142"/>
        <end position="162"/>
    </location>
</feature>
<dbReference type="InterPro" id="IPR002931">
    <property type="entry name" value="Transglutaminase-like"/>
</dbReference>
<dbReference type="PANTHER" id="PTHR42736">
    <property type="entry name" value="PROTEIN-GLUTAMINE GAMMA-GLUTAMYLTRANSFERASE"/>
    <property type="match status" value="1"/>
</dbReference>
<evidence type="ECO:0000313" key="4">
    <source>
        <dbReference type="Proteomes" id="UP000644507"/>
    </source>
</evidence>
<dbReference type="SUPFAM" id="SSF54001">
    <property type="entry name" value="Cysteine proteinases"/>
    <property type="match status" value="1"/>
</dbReference>
<organism evidence="3 4">
    <name type="scientific">Roseibacillus persicicus</name>
    <dbReference type="NCBI Taxonomy" id="454148"/>
    <lineage>
        <taxon>Bacteria</taxon>
        <taxon>Pseudomonadati</taxon>
        <taxon>Verrucomicrobiota</taxon>
        <taxon>Verrucomicrobiia</taxon>
        <taxon>Verrucomicrobiales</taxon>
        <taxon>Verrucomicrobiaceae</taxon>
        <taxon>Roseibacillus</taxon>
    </lineage>
</organism>
<evidence type="ECO:0000313" key="3">
    <source>
        <dbReference type="EMBL" id="GHC54502.1"/>
    </source>
</evidence>
<gene>
    <name evidence="3" type="ORF">GCM10007100_21160</name>
</gene>
<protein>
    <recommendedName>
        <fullName evidence="2">Transglutaminase-like domain-containing protein</fullName>
    </recommendedName>
</protein>
<dbReference type="InterPro" id="IPR052901">
    <property type="entry name" value="Bact_TGase-like"/>
</dbReference>
<sequence>MNLYQPTHFPSPPRLLLGVSLLVWGGLTDHPLFALGAAFLVEGCHWLNWRWKFDLRGYSRAWILSLMALAGTVGFHSLNLSGPTAILAFIEWLPLIFLPLMLAQQYGEEVAVPTSVFSVIARQRLKRERKLGKVIAESRIHLGYPYFSLVLIASAFPISGNLEHMKQQWIYFSLMVVLAGIGFYYSHRSSQRRLFPWLFMLTMIGLSSMASSSGLVQLSRWVQEGGFLGSKGSRPPIEHNTAIGRLGELKLSRRIQWRVKVPEGQSPPKRLMTLAYNNYRSNSWQTYDPDFGDYERSYTDLLTIADQKDKGEFAFNTEDFEVNDQPARNQVPIRLLGAVDNNRKALPCPSSPVLFAQANEIDSIEQSQIGTILAINAANVIDVEIWTGDDPSLREAPPIQRIRNAQKLEVTALSLPSGSYHSTKERVLLEDLIQKLGLKKLSDEEKVKVLAKYFQENYRYTTHLKIADTQAKSALLQFLDTKHEGHCEYFATATTLLLRAAGVPAHYAVGFAVQEKSNRPGEYVLRGTHAHAWCRAYLGGRKETVVEERTVNVNGEEKTISMSREVWTGGRWTDVDLTPAVWLAMDSPKPNLKERIADSFQRMREDFQLWRANEKNRGWVNLTLVIIALALAAFVIWRLSGSRVRRENAIEDDSSRPEGAPTPLTLSLPQLEKTLGQRPPGQVLSDWLQKTLPDFPKQSYRQLFQFHDRERFSKRPLKGDESREFESLVQALVETCAQRKDQ</sequence>
<dbReference type="Gene3D" id="3.10.620.30">
    <property type="match status" value="1"/>
</dbReference>
<reference evidence="3" key="2">
    <citation type="submission" date="2020-09" db="EMBL/GenBank/DDBJ databases">
        <authorList>
            <person name="Sun Q."/>
            <person name="Kim S."/>
        </authorList>
    </citation>
    <scope>NUCLEOTIDE SEQUENCE</scope>
    <source>
        <strain evidence="3">KCTC 12988</strain>
    </source>
</reference>
<keyword evidence="1" id="KW-0812">Transmembrane</keyword>
<feature type="transmembrane region" description="Helical" evidence="1">
    <location>
        <begin position="197"/>
        <end position="216"/>
    </location>
</feature>
<feature type="domain" description="Transglutaminase-like" evidence="2">
    <location>
        <begin position="479"/>
        <end position="579"/>
    </location>
</feature>
<keyword evidence="1" id="KW-0472">Membrane</keyword>
<reference evidence="3" key="1">
    <citation type="journal article" date="2014" name="Int. J. Syst. Evol. Microbiol.">
        <title>Complete genome sequence of Corynebacterium casei LMG S-19264T (=DSM 44701T), isolated from a smear-ripened cheese.</title>
        <authorList>
            <consortium name="US DOE Joint Genome Institute (JGI-PGF)"/>
            <person name="Walter F."/>
            <person name="Albersmeier A."/>
            <person name="Kalinowski J."/>
            <person name="Ruckert C."/>
        </authorList>
    </citation>
    <scope>NUCLEOTIDE SEQUENCE</scope>
    <source>
        <strain evidence="3">KCTC 12988</strain>
    </source>
</reference>